<dbReference type="EMBL" id="CP001941">
    <property type="protein sequence ID" value="ADD08956.1"/>
    <property type="molecule type" value="Genomic_DNA"/>
</dbReference>
<evidence type="ECO:0000256" key="2">
    <source>
        <dbReference type="ARBA" id="ARBA00004141"/>
    </source>
</evidence>
<evidence type="ECO:0000313" key="11">
    <source>
        <dbReference type="Proteomes" id="UP000001400"/>
    </source>
</evidence>
<feature type="transmembrane region" description="Helical" evidence="9">
    <location>
        <begin position="384"/>
        <end position="409"/>
    </location>
</feature>
<protein>
    <recommendedName>
        <fullName evidence="9">Phosphate transporter</fullName>
    </recommendedName>
</protein>
<feature type="transmembrane region" description="Helical" evidence="9">
    <location>
        <begin position="247"/>
        <end position="265"/>
    </location>
</feature>
<evidence type="ECO:0000256" key="4">
    <source>
        <dbReference type="ARBA" id="ARBA00022448"/>
    </source>
</evidence>
<dbReference type="AlphaFoldDB" id="D3TA27"/>
<dbReference type="InterPro" id="IPR001204">
    <property type="entry name" value="Phos_transporter"/>
</dbReference>
<reference evidence="10" key="1">
    <citation type="submission" date="2010-02" db="EMBL/GenBank/DDBJ databases">
        <title>Complete sequence of Aciduliprofundum boonei T469.</title>
        <authorList>
            <consortium name="US DOE Joint Genome Institute"/>
            <person name="Lucas S."/>
            <person name="Copeland A."/>
            <person name="Lapidus A."/>
            <person name="Cheng J.-F."/>
            <person name="Bruce D."/>
            <person name="Goodwin L."/>
            <person name="Pitluck S."/>
            <person name="Saunders E."/>
            <person name="Detter J.C."/>
            <person name="Han C."/>
            <person name="Tapia R."/>
            <person name="Land M."/>
            <person name="Hauser L."/>
            <person name="Kyrpides N."/>
            <person name="Mikhailova N."/>
            <person name="Flores G."/>
            <person name="Reysenbach A.-L."/>
            <person name="Woyke T."/>
        </authorList>
    </citation>
    <scope>NUCLEOTIDE SEQUENCE</scope>
    <source>
        <strain evidence="10">T469</strain>
    </source>
</reference>
<evidence type="ECO:0000256" key="8">
    <source>
        <dbReference type="ARBA" id="ARBA00023136"/>
    </source>
</evidence>
<dbReference type="PANTHER" id="PTHR11101">
    <property type="entry name" value="PHOSPHATE TRANSPORTER"/>
    <property type="match status" value="1"/>
</dbReference>
<comment type="similarity">
    <text evidence="3 9">Belongs to the inorganic phosphate transporter (PiT) (TC 2.A.20) family.</text>
</comment>
<evidence type="ECO:0000256" key="9">
    <source>
        <dbReference type="RuleBase" id="RU363058"/>
    </source>
</evidence>
<evidence type="ECO:0000313" key="10">
    <source>
        <dbReference type="EMBL" id="ADD08956.1"/>
    </source>
</evidence>
<evidence type="ECO:0000256" key="1">
    <source>
        <dbReference type="ARBA" id="ARBA00001981"/>
    </source>
</evidence>
<feature type="transmembrane region" description="Helical" evidence="9">
    <location>
        <begin position="137"/>
        <end position="163"/>
    </location>
</feature>
<evidence type="ECO:0000256" key="7">
    <source>
        <dbReference type="ARBA" id="ARBA00022989"/>
    </source>
</evidence>
<feature type="transmembrane region" description="Helical" evidence="9">
    <location>
        <begin position="293"/>
        <end position="312"/>
    </location>
</feature>
<keyword evidence="8 9" id="KW-0472">Membrane</keyword>
<dbReference type="GO" id="GO:0035435">
    <property type="term" value="P:phosphate ion transmembrane transport"/>
    <property type="evidence" value="ECO:0007669"/>
    <property type="project" value="TreeGrafter"/>
</dbReference>
<comment type="subcellular location">
    <subcellularLocation>
        <location evidence="2 9">Membrane</location>
        <topology evidence="2 9">Multi-pass membrane protein</topology>
    </subcellularLocation>
</comment>
<dbReference type="KEGG" id="abi:Aboo_1147"/>
<feature type="transmembrane region" description="Helical" evidence="9">
    <location>
        <begin position="81"/>
        <end position="105"/>
    </location>
</feature>
<feature type="transmembrane region" description="Helical" evidence="9">
    <location>
        <begin position="112"/>
        <end position="131"/>
    </location>
</feature>
<evidence type="ECO:0000256" key="5">
    <source>
        <dbReference type="ARBA" id="ARBA00022592"/>
    </source>
</evidence>
<feature type="transmembrane region" description="Helical" evidence="9">
    <location>
        <begin position="175"/>
        <end position="194"/>
    </location>
</feature>
<name>D3TA27_ACIB4</name>
<gene>
    <name evidence="10" type="ordered locus">Aboo_1147</name>
</gene>
<comment type="function">
    <text evidence="1">Potential transporter for phosphate.</text>
</comment>
<organism evidence="10 11">
    <name type="scientific">Aciduliprofundum boonei (strain DSM 19572 / T469)</name>
    <dbReference type="NCBI Taxonomy" id="439481"/>
    <lineage>
        <taxon>Archaea</taxon>
        <taxon>Methanobacteriati</taxon>
        <taxon>Thermoplasmatota</taxon>
        <taxon>DHVE2 group</taxon>
        <taxon>Candidatus Aciduliprofundum</taxon>
    </lineage>
</organism>
<keyword evidence="6 9" id="KW-0812">Transmembrane</keyword>
<accession>D3TA27</accession>
<evidence type="ECO:0000256" key="3">
    <source>
        <dbReference type="ARBA" id="ARBA00009916"/>
    </source>
</evidence>
<keyword evidence="11" id="KW-1185">Reference proteome</keyword>
<dbReference type="GO" id="GO:0016020">
    <property type="term" value="C:membrane"/>
    <property type="evidence" value="ECO:0007669"/>
    <property type="project" value="UniProtKB-SubCell"/>
</dbReference>
<proteinExistence type="inferred from homology"/>
<dbReference type="Pfam" id="PF01384">
    <property type="entry name" value="PHO4"/>
    <property type="match status" value="1"/>
</dbReference>
<keyword evidence="7 9" id="KW-1133">Transmembrane helix</keyword>
<sequence length="411" mass="44299">MLLELILVLAILASLYMSWNIGANDVANSMGTSVGSGALTLKRAILVAVTFEFLGAVLVGKHVTNTIAKGIVSPTLINPHVLMIGMFGALIAAGLWVTIATYLRLPVSTTQSIVGAVMGFAIVINMDLIHWNVVGDIAASWVISPLLGALMAYIFFMILKKFIFSKDDPIKEAKIVMPFFIFLTAALIAMSILFKGLKNIGLDLGLWNSLLISIIVGIIAMIIGYALLRRYKEDLMEKDKYKKLENFFIYLQVMTAASVAFAHGANDVANSVGPLVTIVDIYNGVPIGSHVTIPLWVLVLGGFGIVIGISTWGYKVIETIGKRITEITPTRGFAAELAAAFTVLVFSKLGMPVSTSQVIVGSVMGVGLARGIATVDYRVIKNILLSWVFTLPVAMAFSAGIFLLFRYIFLG</sequence>
<evidence type="ECO:0000256" key="6">
    <source>
        <dbReference type="ARBA" id="ARBA00022692"/>
    </source>
</evidence>
<dbReference type="Proteomes" id="UP000001400">
    <property type="component" value="Chromosome"/>
</dbReference>
<keyword evidence="4 9" id="KW-0813">Transport</keyword>
<dbReference type="GO" id="GO:0005315">
    <property type="term" value="F:phosphate transmembrane transporter activity"/>
    <property type="evidence" value="ECO:0007669"/>
    <property type="project" value="InterPro"/>
</dbReference>
<keyword evidence="5 9" id="KW-0592">Phosphate transport</keyword>
<feature type="transmembrane region" description="Helical" evidence="9">
    <location>
        <begin position="206"/>
        <end position="227"/>
    </location>
</feature>
<dbReference type="HOGENOM" id="CLU_015355_3_3_2"/>
<dbReference type="PANTHER" id="PTHR11101:SF80">
    <property type="entry name" value="PHOSPHATE TRANSPORTER"/>
    <property type="match status" value="1"/>
</dbReference>